<dbReference type="InterPro" id="IPR018265">
    <property type="entry name" value="Ribosomal_bL35_CS"/>
</dbReference>
<dbReference type="InterPro" id="IPR021137">
    <property type="entry name" value="Ribosomal_bL35-like"/>
</dbReference>
<protein>
    <recommendedName>
        <fullName evidence="4 5">Large ribosomal subunit protein bL35</fullName>
    </recommendedName>
</protein>
<keyword evidence="3 5" id="KW-0687">Ribonucleoprotein</keyword>
<dbReference type="FunFam" id="4.10.410.60:FF:000001">
    <property type="entry name" value="50S ribosomal protein L35"/>
    <property type="match status" value="1"/>
</dbReference>
<dbReference type="Gene3D" id="4.10.410.60">
    <property type="match status" value="1"/>
</dbReference>
<dbReference type="GO" id="GO:0006412">
    <property type="term" value="P:translation"/>
    <property type="evidence" value="ECO:0007669"/>
    <property type="project" value="UniProtKB-UniRule"/>
</dbReference>
<keyword evidence="8" id="KW-1185">Reference proteome</keyword>
<dbReference type="GO" id="GO:0003735">
    <property type="term" value="F:structural constituent of ribosome"/>
    <property type="evidence" value="ECO:0007669"/>
    <property type="project" value="InterPro"/>
</dbReference>
<evidence type="ECO:0000313" key="8">
    <source>
        <dbReference type="Proteomes" id="UP000477311"/>
    </source>
</evidence>
<dbReference type="RefSeq" id="WP_165106359.1">
    <property type="nucleotide sequence ID" value="NZ_JAAKYA010000029.1"/>
</dbReference>
<dbReference type="Proteomes" id="UP000477311">
    <property type="component" value="Unassembled WGS sequence"/>
</dbReference>
<dbReference type="InterPro" id="IPR037229">
    <property type="entry name" value="Ribosomal_bL35_sf"/>
</dbReference>
<dbReference type="HAMAP" id="MF_00514">
    <property type="entry name" value="Ribosomal_bL35"/>
    <property type="match status" value="1"/>
</dbReference>
<evidence type="ECO:0000256" key="4">
    <source>
        <dbReference type="ARBA" id="ARBA00071664"/>
    </source>
</evidence>
<evidence type="ECO:0000256" key="5">
    <source>
        <dbReference type="HAMAP-Rule" id="MF_00514"/>
    </source>
</evidence>
<dbReference type="PRINTS" id="PR00064">
    <property type="entry name" value="RIBOSOMALL35"/>
</dbReference>
<evidence type="ECO:0000256" key="6">
    <source>
        <dbReference type="RuleBase" id="RU000568"/>
    </source>
</evidence>
<dbReference type="PROSITE" id="PS00936">
    <property type="entry name" value="RIBOSOMAL_L35"/>
    <property type="match status" value="1"/>
</dbReference>
<evidence type="ECO:0000313" key="7">
    <source>
        <dbReference type="EMBL" id="NGO38733.1"/>
    </source>
</evidence>
<organism evidence="7 8">
    <name type="scientific">Limisphaera ngatamarikiensis</name>
    <dbReference type="NCBI Taxonomy" id="1324935"/>
    <lineage>
        <taxon>Bacteria</taxon>
        <taxon>Pseudomonadati</taxon>
        <taxon>Verrucomicrobiota</taxon>
        <taxon>Verrucomicrobiia</taxon>
        <taxon>Limisphaerales</taxon>
        <taxon>Limisphaeraceae</taxon>
        <taxon>Limisphaera</taxon>
    </lineage>
</organism>
<dbReference type="GO" id="GO:0015934">
    <property type="term" value="C:large ribosomal subunit"/>
    <property type="evidence" value="ECO:0007669"/>
    <property type="project" value="TreeGrafter"/>
</dbReference>
<name>A0A6M1RM37_9BACT</name>
<evidence type="ECO:0000256" key="3">
    <source>
        <dbReference type="ARBA" id="ARBA00023274"/>
    </source>
</evidence>
<dbReference type="Pfam" id="PF01632">
    <property type="entry name" value="Ribosomal_L35p"/>
    <property type="match status" value="1"/>
</dbReference>
<reference evidence="7 8" key="1">
    <citation type="submission" date="2020-02" db="EMBL/GenBank/DDBJ databases">
        <title>Draft genome sequence of Limisphaera ngatamarikiensis NGM72.4T, a thermophilic Verrucomicrobia grouped in subdivision 3.</title>
        <authorList>
            <person name="Carere C.R."/>
            <person name="Steen J."/>
            <person name="Hugenholtz P."/>
            <person name="Stott M.B."/>
        </authorList>
    </citation>
    <scope>NUCLEOTIDE SEQUENCE [LARGE SCALE GENOMIC DNA]</scope>
    <source>
        <strain evidence="7 8">NGM72.4</strain>
    </source>
</reference>
<dbReference type="AlphaFoldDB" id="A0A6M1RM37"/>
<dbReference type="EMBL" id="JAAKYA010000029">
    <property type="protein sequence ID" value="NGO38733.1"/>
    <property type="molecule type" value="Genomic_DNA"/>
</dbReference>
<evidence type="ECO:0000256" key="2">
    <source>
        <dbReference type="ARBA" id="ARBA00022980"/>
    </source>
</evidence>
<comment type="similarity">
    <text evidence="1 5 6">Belongs to the bacterial ribosomal protein bL35 family.</text>
</comment>
<sequence length="71" mass="8185">MRRPRAIKTRKAVAKRFKITATGKVLRSRAGRRHLLQGKSPKRRRSLRKQVLVTEADAERVLANLPFSHRG</sequence>
<dbReference type="PANTHER" id="PTHR33343:SF1">
    <property type="entry name" value="LARGE RIBOSOMAL SUBUNIT PROTEIN BL35M"/>
    <property type="match status" value="1"/>
</dbReference>
<evidence type="ECO:0000256" key="1">
    <source>
        <dbReference type="ARBA" id="ARBA00006598"/>
    </source>
</evidence>
<dbReference type="SUPFAM" id="SSF143034">
    <property type="entry name" value="L35p-like"/>
    <property type="match status" value="1"/>
</dbReference>
<accession>A0A6M1RM37</accession>
<comment type="caution">
    <text evidence="7">The sequence shown here is derived from an EMBL/GenBank/DDBJ whole genome shotgun (WGS) entry which is preliminary data.</text>
</comment>
<dbReference type="NCBIfam" id="TIGR00001">
    <property type="entry name" value="rpmI_bact"/>
    <property type="match status" value="1"/>
</dbReference>
<gene>
    <name evidence="5 7" type="primary">rpmI</name>
    <name evidence="7" type="ORF">G4L39_04900</name>
</gene>
<dbReference type="PANTHER" id="PTHR33343">
    <property type="entry name" value="54S RIBOSOMAL PROTEIN BL35M"/>
    <property type="match status" value="1"/>
</dbReference>
<proteinExistence type="inferred from homology"/>
<dbReference type="InterPro" id="IPR001706">
    <property type="entry name" value="Ribosomal_bL35"/>
</dbReference>
<keyword evidence="2 5" id="KW-0689">Ribosomal protein</keyword>